<accession>A0A9J7N5J8</accession>
<organism evidence="2 3">
    <name type="scientific">Branchiostoma floridae</name>
    <name type="common">Florida lancelet</name>
    <name type="synonym">Amphioxus</name>
    <dbReference type="NCBI Taxonomy" id="7739"/>
    <lineage>
        <taxon>Eukaryota</taxon>
        <taxon>Metazoa</taxon>
        <taxon>Chordata</taxon>
        <taxon>Cephalochordata</taxon>
        <taxon>Leptocardii</taxon>
        <taxon>Amphioxiformes</taxon>
        <taxon>Branchiostomatidae</taxon>
        <taxon>Branchiostoma</taxon>
    </lineage>
</organism>
<evidence type="ECO:0000313" key="2">
    <source>
        <dbReference type="Proteomes" id="UP000001554"/>
    </source>
</evidence>
<dbReference type="OrthoDB" id="9970921at2759"/>
<dbReference type="AlphaFoldDB" id="A0A9J7N5J8"/>
<protein>
    <submittedName>
        <fullName evidence="3">Uncharacterized protein LOC118428200 isoform X1</fullName>
    </submittedName>
</protein>
<dbReference type="KEGG" id="bfo:118428200"/>
<dbReference type="OMA" id="ANWELIL"/>
<evidence type="ECO:0000256" key="1">
    <source>
        <dbReference type="SAM" id="MobiDB-lite"/>
    </source>
</evidence>
<feature type="compositionally biased region" description="Basic and acidic residues" evidence="1">
    <location>
        <begin position="142"/>
        <end position="155"/>
    </location>
</feature>
<evidence type="ECO:0000313" key="3">
    <source>
        <dbReference type="RefSeq" id="XP_035694097.1"/>
    </source>
</evidence>
<sequence>MDREEIDWKKPVLYSPSGGKVDFYVADQNKNPENRHRSRRGRPRPEFRKLPKKNAAPIMHNIGPGFVIPRYKRANYPDELLLQNPDTAPPKRPIYDNFHYPTKHVPKHVLKPANWTSILREINRLWKLSRSFHLEQIRKRAEKSRAISEQDHTNHDDDDEPDFEVSAHGQAPRKTRSCPVSPLRTTKKVYRNTKPWIP</sequence>
<keyword evidence="2" id="KW-1185">Reference proteome</keyword>
<feature type="region of interest" description="Disordered" evidence="1">
    <location>
        <begin position="15"/>
        <end position="51"/>
    </location>
</feature>
<reference evidence="2" key="1">
    <citation type="journal article" date="2020" name="Nat. Ecol. Evol.">
        <title>Deeply conserved synteny resolves early events in vertebrate evolution.</title>
        <authorList>
            <person name="Simakov O."/>
            <person name="Marletaz F."/>
            <person name="Yue J.X."/>
            <person name="O'Connell B."/>
            <person name="Jenkins J."/>
            <person name="Brandt A."/>
            <person name="Calef R."/>
            <person name="Tung C.H."/>
            <person name="Huang T.K."/>
            <person name="Schmutz J."/>
            <person name="Satoh N."/>
            <person name="Yu J.K."/>
            <person name="Putnam N.H."/>
            <person name="Green R.E."/>
            <person name="Rokhsar D.S."/>
        </authorList>
    </citation>
    <scope>NUCLEOTIDE SEQUENCE [LARGE SCALE GENOMIC DNA]</scope>
    <source>
        <strain evidence="2">S238N-H82</strain>
    </source>
</reference>
<reference evidence="3" key="2">
    <citation type="submission" date="2025-08" db="UniProtKB">
        <authorList>
            <consortium name="RefSeq"/>
        </authorList>
    </citation>
    <scope>IDENTIFICATION</scope>
    <source>
        <strain evidence="3">S238N-H82</strain>
        <tissue evidence="3">Testes</tissue>
    </source>
</reference>
<dbReference type="GeneID" id="118428200"/>
<gene>
    <name evidence="3" type="primary">LOC118428200</name>
</gene>
<proteinExistence type="predicted"/>
<dbReference type="RefSeq" id="XP_035694097.1">
    <property type="nucleotide sequence ID" value="XM_035838204.1"/>
</dbReference>
<name>A0A9J7N5J8_BRAFL</name>
<dbReference type="Proteomes" id="UP000001554">
    <property type="component" value="Chromosome 12"/>
</dbReference>
<feature type="region of interest" description="Disordered" evidence="1">
    <location>
        <begin position="142"/>
        <end position="198"/>
    </location>
</feature>